<sequence>MKRIWSRERTERVRRRSAHRLLALLAAVAAVVVGSVGATGAHGAPADTSTDVTTLASSAGCGSAPTLSSGTHTIQSGGTSRSFILRVPDNYDRSRAYPLIFAFHWNGGTAGDVAGGGTDGANWSYYGLQRLSNNSAIFVAPQGIGNGWANSGGRDVTFVDDMIGRLESGLCVDTAQRFALGFSYGGGMSYSLACSRATVFRAVAVYAGGQLSGCSGGTQPIAYLGIHGISDNVLNISQGRSLRDRFVTNNGCTRQNPPEPASGSRTHIVTSYSGCRAGYPVQWAAFDGGHTPGPIDGTYDDGWQTWTSGVTWNFFSQFGSGDPGGGDEGAIVGAQSSRCLDVAGQSQSNGAQLQLWDCNGAANQQWTKTASGELRVYGGKCLDAEGGATAPGTRAIIWDCHGGANQKWNVNANGTISSTQSGLCLDASGNATANGTRVVLWTCNGGANQRWTMG</sequence>
<evidence type="ECO:0000256" key="5">
    <source>
        <dbReference type="ARBA" id="ARBA00022729"/>
    </source>
</evidence>
<evidence type="ECO:0000256" key="7">
    <source>
        <dbReference type="ARBA" id="ARBA00023277"/>
    </source>
</evidence>
<organism evidence="12 13">
    <name type="scientific">Glycomyces tritici</name>
    <dbReference type="NCBI Taxonomy" id="2665176"/>
    <lineage>
        <taxon>Bacteria</taxon>
        <taxon>Bacillati</taxon>
        <taxon>Actinomycetota</taxon>
        <taxon>Actinomycetes</taxon>
        <taxon>Glycomycetales</taxon>
        <taxon>Glycomycetaceae</taxon>
        <taxon>Glycomyces</taxon>
    </lineage>
</organism>
<proteinExistence type="inferred from homology"/>
<comment type="similarity">
    <text evidence="2">Belongs to the faeC family.</text>
</comment>
<dbReference type="CDD" id="cd23418">
    <property type="entry name" value="beta-trefoil_Ricin_XLN-like"/>
    <property type="match status" value="1"/>
</dbReference>
<evidence type="ECO:0000313" key="12">
    <source>
        <dbReference type="EMBL" id="MDN3243721.1"/>
    </source>
</evidence>
<evidence type="ECO:0000256" key="3">
    <source>
        <dbReference type="ARBA" id="ARBA00022525"/>
    </source>
</evidence>
<keyword evidence="6" id="KW-0378">Hydrolase</keyword>
<evidence type="ECO:0000259" key="10">
    <source>
        <dbReference type="SMART" id="SM00458"/>
    </source>
</evidence>
<evidence type="ECO:0000256" key="6">
    <source>
        <dbReference type="ARBA" id="ARBA00022801"/>
    </source>
</evidence>
<feature type="domain" description="Ricin B lectin" evidence="10">
    <location>
        <begin position="326"/>
        <end position="454"/>
    </location>
</feature>
<dbReference type="PANTHER" id="PTHR38050">
    <property type="match status" value="1"/>
</dbReference>
<dbReference type="EMBL" id="JAUEMJ010000006">
    <property type="protein sequence ID" value="MDN3241810.1"/>
    <property type="molecule type" value="Genomic_DNA"/>
</dbReference>
<gene>
    <name evidence="11" type="ORF">QWI33_18945</name>
    <name evidence="12" type="ORF">QWI33_28685</name>
</gene>
<dbReference type="InterPro" id="IPR000772">
    <property type="entry name" value="Ricin_B_lectin"/>
</dbReference>
<keyword evidence="3" id="KW-0964">Secreted</keyword>
<dbReference type="Gene3D" id="3.40.50.1820">
    <property type="entry name" value="alpha/beta hydrolase"/>
    <property type="match status" value="1"/>
</dbReference>
<keyword evidence="4" id="KW-0858">Xylan degradation</keyword>
<comment type="caution">
    <text evidence="12">The sequence shown here is derived from an EMBL/GenBank/DDBJ whole genome shotgun (WGS) entry which is preliminary data.</text>
</comment>
<evidence type="ECO:0000256" key="8">
    <source>
        <dbReference type="ARBA" id="ARBA00023326"/>
    </source>
</evidence>
<accession>A0ABT7YYN3</accession>
<keyword evidence="8" id="KW-0624">Polysaccharide degradation</keyword>
<dbReference type="Gene3D" id="2.80.10.50">
    <property type="match status" value="1"/>
</dbReference>
<dbReference type="EMBL" id="JAUEMJ010000016">
    <property type="protein sequence ID" value="MDN3243721.1"/>
    <property type="molecule type" value="Genomic_DNA"/>
</dbReference>
<evidence type="ECO:0000256" key="2">
    <source>
        <dbReference type="ARBA" id="ARBA00010278"/>
    </source>
</evidence>
<keyword evidence="5" id="KW-0732">Signal</keyword>
<dbReference type="InterPro" id="IPR029058">
    <property type="entry name" value="AB_hydrolase_fold"/>
</dbReference>
<keyword evidence="13" id="KW-1185">Reference proteome</keyword>
<dbReference type="InterPro" id="IPR035992">
    <property type="entry name" value="Ricin_B-like_lectins"/>
</dbReference>
<evidence type="ECO:0000313" key="13">
    <source>
        <dbReference type="Proteomes" id="UP001171902"/>
    </source>
</evidence>
<dbReference type="Pfam" id="PF00652">
    <property type="entry name" value="Ricin_B_lectin"/>
    <property type="match status" value="1"/>
</dbReference>
<comment type="subcellular location">
    <subcellularLocation>
        <location evidence="1">Secreted</location>
    </subcellularLocation>
</comment>
<evidence type="ECO:0000256" key="1">
    <source>
        <dbReference type="ARBA" id="ARBA00004613"/>
    </source>
</evidence>
<protein>
    <submittedName>
        <fullName evidence="12">Lectin</fullName>
    </submittedName>
</protein>
<dbReference type="SUPFAM" id="SSF50370">
    <property type="entry name" value="Ricin B-like lectins"/>
    <property type="match status" value="1"/>
</dbReference>
<dbReference type="Proteomes" id="UP001171902">
    <property type="component" value="Unassembled WGS sequence"/>
</dbReference>
<reference evidence="12" key="1">
    <citation type="submission" date="2023-06" db="EMBL/GenBank/DDBJ databases">
        <title>Gycomyces niveus sp.nov., a novel actinomycete isolated from soil in Shouguang.</title>
        <authorList>
            <person name="Yang X."/>
            <person name="Zhao J."/>
        </authorList>
    </citation>
    <scope>NUCLEOTIDE SEQUENCE</scope>
    <source>
        <strain evidence="12">NEAU C2</strain>
    </source>
</reference>
<dbReference type="PROSITE" id="PS50231">
    <property type="entry name" value="RICIN_B_LECTIN"/>
    <property type="match status" value="1"/>
</dbReference>
<dbReference type="NCBIfam" id="NF035930">
    <property type="entry name" value="lectin_2"/>
    <property type="match status" value="1"/>
</dbReference>
<dbReference type="SMART" id="SM00458">
    <property type="entry name" value="RICIN"/>
    <property type="match status" value="1"/>
</dbReference>
<evidence type="ECO:0000256" key="4">
    <source>
        <dbReference type="ARBA" id="ARBA00022651"/>
    </source>
</evidence>
<evidence type="ECO:0000313" key="11">
    <source>
        <dbReference type="EMBL" id="MDN3241810.1"/>
    </source>
</evidence>
<dbReference type="InterPro" id="IPR043595">
    <property type="entry name" value="FaeB/C/D"/>
</dbReference>
<name>A0ABT7YYN3_9ACTN</name>
<dbReference type="PANTHER" id="PTHR38050:SF1">
    <property type="entry name" value="FERULOYL ESTERASE C"/>
    <property type="match status" value="1"/>
</dbReference>
<keyword evidence="7" id="KW-0119">Carbohydrate metabolism</keyword>
<evidence type="ECO:0000256" key="9">
    <source>
        <dbReference type="ARBA" id="ARBA00025250"/>
    </source>
</evidence>
<dbReference type="SUPFAM" id="SSF53474">
    <property type="entry name" value="alpha/beta-Hydrolases"/>
    <property type="match status" value="1"/>
</dbReference>
<comment type="function">
    <text evidence="9">Involved in degradation of plant cell walls. Hydrolyzes the feruloyl-arabinose ester bond in arabinoxylans, and the feruloyl-galactose ester bond in pectin. Active against paranitrophenyl-acetate, methyl ferulate and wheat arabinoxylan.</text>
</comment>